<reference evidence="7" key="1">
    <citation type="submission" date="2020-01" db="EMBL/GenBank/DDBJ databases">
        <title>'Steroidobacter agaridevorans' sp. nov., agar-degrading bacteria isolated from rhizosphere soils.</title>
        <authorList>
            <person name="Ikenaga M."/>
            <person name="Kataoka M."/>
            <person name="Murouchi A."/>
            <person name="Katsuragi S."/>
            <person name="Sakai M."/>
        </authorList>
    </citation>
    <scope>NUCLEOTIDE SEQUENCE [LARGE SCALE GENOMIC DNA]</scope>
    <source>
        <strain evidence="7">YU21-B</strain>
    </source>
</reference>
<comment type="cofactor">
    <cofactor evidence="4">
        <name>Mg(2+)</name>
        <dbReference type="ChEBI" id="CHEBI:18420"/>
    </cofactor>
</comment>
<organism evidence="6 7">
    <name type="scientific">Steroidobacter agaridevorans</name>
    <dbReference type="NCBI Taxonomy" id="2695856"/>
    <lineage>
        <taxon>Bacteria</taxon>
        <taxon>Pseudomonadati</taxon>
        <taxon>Pseudomonadota</taxon>
        <taxon>Gammaproteobacteria</taxon>
        <taxon>Steroidobacterales</taxon>
        <taxon>Steroidobacteraceae</taxon>
        <taxon>Steroidobacter</taxon>
    </lineage>
</organism>
<evidence type="ECO:0000259" key="5">
    <source>
        <dbReference type="PROSITE" id="PS51462"/>
    </source>
</evidence>
<dbReference type="InterPro" id="IPR015797">
    <property type="entry name" value="NUDIX_hydrolase-like_dom_sf"/>
</dbReference>
<protein>
    <recommendedName>
        <fullName evidence="3 4">Phosphatase NudJ</fullName>
        <ecNumber evidence="4">3.6.1.-</ecNumber>
    </recommendedName>
</protein>
<dbReference type="CDD" id="cd03675">
    <property type="entry name" value="NUDIX_Hydrolase"/>
    <property type="match status" value="1"/>
</dbReference>
<evidence type="ECO:0000313" key="7">
    <source>
        <dbReference type="Proteomes" id="UP000445000"/>
    </source>
</evidence>
<dbReference type="SUPFAM" id="SSF55811">
    <property type="entry name" value="Nudix"/>
    <property type="match status" value="1"/>
</dbReference>
<evidence type="ECO:0000313" key="6">
    <source>
        <dbReference type="EMBL" id="GFE83513.1"/>
    </source>
</evidence>
<dbReference type="Gene3D" id="3.90.79.10">
    <property type="entry name" value="Nucleoside Triphosphate Pyrophosphohydrolase"/>
    <property type="match status" value="1"/>
</dbReference>
<comment type="similarity">
    <text evidence="1 4">Belongs to the Nudix hydrolase family. NudJ subfamily.</text>
</comment>
<dbReference type="Pfam" id="PF00293">
    <property type="entry name" value="NUDIX"/>
    <property type="match status" value="1"/>
</dbReference>
<dbReference type="EC" id="3.6.1.-" evidence="4"/>
<feature type="domain" description="Nudix hydrolase" evidence="5">
    <location>
        <begin position="2"/>
        <end position="134"/>
    </location>
</feature>
<dbReference type="AlphaFoldDB" id="A0A829YKY0"/>
<accession>A0A829YKY0</accession>
<dbReference type="Proteomes" id="UP000445000">
    <property type="component" value="Unassembled WGS sequence"/>
</dbReference>
<sequence length="171" mass="19652">MTLRPDLTVAAIVERDGHFLLVEERVGNRMVFNQPAGHVEHGEQFLEAVIRETLEETAWTFRPEALIGVYLWEQAEKQKSFLRVVYSGEVTHHHPDRPLDRGIERALWLDRDQIVARSARLRSPLVLRCIDDYLDGARHPLDVAKNVVKDGVLSPEVRARTLEHPAINRLI</sequence>
<evidence type="ECO:0000256" key="2">
    <source>
        <dbReference type="ARBA" id="ARBA00011245"/>
    </source>
</evidence>
<dbReference type="EMBL" id="BLJN01000006">
    <property type="protein sequence ID" value="GFE83513.1"/>
    <property type="molecule type" value="Genomic_DNA"/>
</dbReference>
<evidence type="ECO:0000256" key="1">
    <source>
        <dbReference type="ARBA" id="ARBA00007608"/>
    </source>
</evidence>
<name>A0A829YKY0_9GAMM</name>
<dbReference type="PROSITE" id="PS51462">
    <property type="entry name" value="NUDIX"/>
    <property type="match status" value="1"/>
</dbReference>
<dbReference type="InterPro" id="IPR000086">
    <property type="entry name" value="NUDIX_hydrolase_dom"/>
</dbReference>
<keyword evidence="7" id="KW-1185">Reference proteome</keyword>
<dbReference type="GO" id="GO:0004787">
    <property type="term" value="F:thiamine diphosphate phosphatase activity"/>
    <property type="evidence" value="ECO:0007669"/>
    <property type="project" value="InterPro"/>
</dbReference>
<comment type="caution">
    <text evidence="6">The sequence shown here is derived from an EMBL/GenBank/DDBJ whole genome shotgun (WGS) entry which is preliminary data.</text>
</comment>
<dbReference type="PANTHER" id="PTHR43222">
    <property type="entry name" value="NUDIX HYDROLASE 23"/>
    <property type="match status" value="1"/>
</dbReference>
<dbReference type="InterPro" id="IPR033713">
    <property type="entry name" value="NudJ"/>
</dbReference>
<dbReference type="RefSeq" id="WP_161815124.1">
    <property type="nucleotide sequence ID" value="NZ_BLJN01000006.1"/>
</dbReference>
<comment type="subunit">
    <text evidence="2 4">Monomer.</text>
</comment>
<keyword evidence="4 6" id="KW-0378">Hydrolase</keyword>
<dbReference type="PANTHER" id="PTHR43222:SF11">
    <property type="entry name" value="PHOSPHATASE NUDJ"/>
    <property type="match status" value="1"/>
</dbReference>
<gene>
    <name evidence="6" type="primary">mutT</name>
    <name evidence="4" type="synonym">nudJ</name>
    <name evidence="6" type="ORF">GCM10011487_55130</name>
</gene>
<keyword evidence="4" id="KW-0460">Magnesium</keyword>
<dbReference type="GO" id="GO:0017111">
    <property type="term" value="F:ribonucleoside triphosphate phosphatase activity"/>
    <property type="evidence" value="ECO:0007669"/>
    <property type="project" value="InterPro"/>
</dbReference>
<evidence type="ECO:0000256" key="4">
    <source>
        <dbReference type="RuleBase" id="RU364043"/>
    </source>
</evidence>
<evidence type="ECO:0000256" key="3">
    <source>
        <dbReference type="ARBA" id="ARBA00015552"/>
    </source>
</evidence>
<dbReference type="GO" id="GO:0017110">
    <property type="term" value="F:nucleoside diphosphate phosphatase activity"/>
    <property type="evidence" value="ECO:0007669"/>
    <property type="project" value="InterPro"/>
</dbReference>
<proteinExistence type="inferred from homology"/>